<dbReference type="CDD" id="cd10567">
    <property type="entry name" value="SWIB-MDM2_like"/>
    <property type="match status" value="1"/>
</dbReference>
<feature type="region of interest" description="Disordered" evidence="1">
    <location>
        <begin position="1"/>
        <end position="61"/>
    </location>
</feature>
<dbReference type="PROSITE" id="PS51925">
    <property type="entry name" value="SWIB_MDM2"/>
    <property type="match status" value="1"/>
</dbReference>
<dbReference type="PANTHER" id="PTHR13844">
    <property type="entry name" value="SWI/SNF-RELATED MATRIX-ASSOCIATED ACTIN-DEPENDENT REGULATOR OF CHROMATIN SUBFAMILY D"/>
    <property type="match status" value="1"/>
</dbReference>
<reference evidence="3" key="2">
    <citation type="submission" date="2021-08" db="EMBL/GenBank/DDBJ databases">
        <authorList>
            <person name="Tani A."/>
            <person name="Ola A."/>
            <person name="Ogura Y."/>
            <person name="Katsura K."/>
            <person name="Hayashi T."/>
        </authorList>
    </citation>
    <scope>NUCLEOTIDE SEQUENCE</scope>
    <source>
        <strain evidence="3">KCTC 52305</strain>
    </source>
</reference>
<organism evidence="3 4">
    <name type="scientific">Methylobacterium crusticola</name>
    <dbReference type="NCBI Taxonomy" id="1697972"/>
    <lineage>
        <taxon>Bacteria</taxon>
        <taxon>Pseudomonadati</taxon>
        <taxon>Pseudomonadota</taxon>
        <taxon>Alphaproteobacteria</taxon>
        <taxon>Hyphomicrobiales</taxon>
        <taxon>Methylobacteriaceae</taxon>
        <taxon>Methylobacterium</taxon>
    </lineage>
</organism>
<comment type="caution">
    <text evidence="3">The sequence shown here is derived from an EMBL/GenBank/DDBJ whole genome shotgun (WGS) entry which is preliminary data.</text>
</comment>
<evidence type="ECO:0000313" key="4">
    <source>
        <dbReference type="Proteomes" id="UP001055167"/>
    </source>
</evidence>
<evidence type="ECO:0000259" key="2">
    <source>
        <dbReference type="PROSITE" id="PS51925"/>
    </source>
</evidence>
<protein>
    <recommendedName>
        <fullName evidence="2">DM2 domain-containing protein</fullName>
    </recommendedName>
</protein>
<gene>
    <name evidence="3" type="ORF">OPKNFCMD_6391</name>
</gene>
<name>A0ABQ4RA09_9HYPH</name>
<dbReference type="Proteomes" id="UP001055167">
    <property type="component" value="Unassembled WGS sequence"/>
</dbReference>
<evidence type="ECO:0000313" key="3">
    <source>
        <dbReference type="EMBL" id="GJD53614.1"/>
    </source>
</evidence>
<dbReference type="EMBL" id="BPQH01000033">
    <property type="protein sequence ID" value="GJD53614.1"/>
    <property type="molecule type" value="Genomic_DNA"/>
</dbReference>
<reference evidence="3" key="1">
    <citation type="journal article" date="2021" name="Front. Microbiol.">
        <title>Comprehensive Comparative Genomics and Phenotyping of Methylobacterium Species.</title>
        <authorList>
            <person name="Alessa O."/>
            <person name="Ogura Y."/>
            <person name="Fujitani Y."/>
            <person name="Takami H."/>
            <person name="Hayashi T."/>
            <person name="Sahin N."/>
            <person name="Tani A."/>
        </authorList>
    </citation>
    <scope>NUCLEOTIDE SEQUENCE</scope>
    <source>
        <strain evidence="3">KCTC 52305</strain>
    </source>
</reference>
<feature type="compositionally biased region" description="Basic and acidic residues" evidence="1">
    <location>
        <begin position="7"/>
        <end position="28"/>
    </location>
</feature>
<evidence type="ECO:0000256" key="1">
    <source>
        <dbReference type="SAM" id="MobiDB-lite"/>
    </source>
</evidence>
<dbReference type="Gene3D" id="1.10.245.10">
    <property type="entry name" value="SWIB/MDM2 domain"/>
    <property type="match status" value="1"/>
</dbReference>
<dbReference type="RefSeq" id="WP_128560871.1">
    <property type="nucleotide sequence ID" value="NZ_BPQH01000033.1"/>
</dbReference>
<dbReference type="Pfam" id="PF02201">
    <property type="entry name" value="SWIB"/>
    <property type="match status" value="1"/>
</dbReference>
<proteinExistence type="predicted"/>
<dbReference type="InterPro" id="IPR019835">
    <property type="entry name" value="SWIB_domain"/>
</dbReference>
<dbReference type="InterPro" id="IPR036885">
    <property type="entry name" value="SWIB_MDM2_dom_sf"/>
</dbReference>
<keyword evidence="4" id="KW-1185">Reference proteome</keyword>
<dbReference type="SMART" id="SM00151">
    <property type="entry name" value="SWIB"/>
    <property type="match status" value="1"/>
</dbReference>
<dbReference type="InterPro" id="IPR003121">
    <property type="entry name" value="SWIB_MDM2_domain"/>
</dbReference>
<accession>A0ABQ4RA09</accession>
<sequence length="119" mass="13059">MATKTTKKADTKAEPEAAAKAPAKEAGKGKKVAAPKTGDKPNALQKPLQPTPELGAIVGDKPIPRGEVVSKVWDYIRKHSLQNPENKREILADDKLKKVFGKDKATMFEMNKYLAQHLK</sequence>
<feature type="domain" description="DM2" evidence="2">
    <location>
        <begin position="43"/>
        <end position="119"/>
    </location>
</feature>
<dbReference type="SUPFAM" id="SSF47592">
    <property type="entry name" value="SWIB/MDM2 domain"/>
    <property type="match status" value="1"/>
</dbReference>